<dbReference type="KEGG" id="chya:V22_01160"/>
<dbReference type="RefSeq" id="WP_145258813.1">
    <property type="nucleotide sequence ID" value="NZ_CP036316.1"/>
</dbReference>
<protein>
    <submittedName>
        <fullName evidence="3">FecR protein</fullName>
    </submittedName>
</protein>
<keyword evidence="1" id="KW-0812">Transmembrane</keyword>
<dbReference type="InterPro" id="IPR012373">
    <property type="entry name" value="Ferrdict_sens_TM"/>
</dbReference>
<dbReference type="GO" id="GO:0016989">
    <property type="term" value="F:sigma factor antagonist activity"/>
    <property type="evidence" value="ECO:0007669"/>
    <property type="project" value="TreeGrafter"/>
</dbReference>
<feature type="transmembrane region" description="Helical" evidence="1">
    <location>
        <begin position="86"/>
        <end position="110"/>
    </location>
</feature>
<dbReference type="InterPro" id="IPR006860">
    <property type="entry name" value="FecR"/>
</dbReference>
<dbReference type="Pfam" id="PF04773">
    <property type="entry name" value="FecR"/>
    <property type="match status" value="1"/>
</dbReference>
<proteinExistence type="predicted"/>
<dbReference type="AlphaFoldDB" id="A0A517T3G1"/>
<reference evidence="3 4" key="1">
    <citation type="submission" date="2019-02" db="EMBL/GenBank/DDBJ databases">
        <title>Deep-cultivation of Planctomycetes and their phenomic and genomic characterization uncovers novel biology.</title>
        <authorList>
            <person name="Wiegand S."/>
            <person name="Jogler M."/>
            <person name="Boedeker C."/>
            <person name="Pinto D."/>
            <person name="Vollmers J."/>
            <person name="Rivas-Marin E."/>
            <person name="Kohn T."/>
            <person name="Peeters S.H."/>
            <person name="Heuer A."/>
            <person name="Rast P."/>
            <person name="Oberbeckmann S."/>
            <person name="Bunk B."/>
            <person name="Jeske O."/>
            <person name="Meyerdierks A."/>
            <person name="Storesund J.E."/>
            <person name="Kallscheuer N."/>
            <person name="Luecker S."/>
            <person name="Lage O.M."/>
            <person name="Pohl T."/>
            <person name="Merkel B.J."/>
            <person name="Hornburger P."/>
            <person name="Mueller R.-W."/>
            <person name="Bruemmer F."/>
            <person name="Labrenz M."/>
            <person name="Spormann A.M."/>
            <person name="Op den Camp H."/>
            <person name="Overmann J."/>
            <person name="Amann R."/>
            <person name="Jetten M.S.M."/>
            <person name="Mascher T."/>
            <person name="Medema M.H."/>
            <person name="Devos D.P."/>
            <person name="Kaster A.-K."/>
            <person name="Ovreas L."/>
            <person name="Rohde M."/>
            <person name="Galperin M.Y."/>
            <person name="Jogler C."/>
        </authorList>
    </citation>
    <scope>NUCLEOTIDE SEQUENCE [LARGE SCALE GENOMIC DNA]</scope>
    <source>
        <strain evidence="3 4">V22</strain>
    </source>
</reference>
<evidence type="ECO:0000256" key="1">
    <source>
        <dbReference type="SAM" id="Phobius"/>
    </source>
</evidence>
<dbReference type="PANTHER" id="PTHR30273:SF2">
    <property type="entry name" value="PROTEIN FECR"/>
    <property type="match status" value="1"/>
</dbReference>
<accession>A0A517T3G1</accession>
<keyword evidence="4" id="KW-1185">Reference proteome</keyword>
<evidence type="ECO:0000313" key="3">
    <source>
        <dbReference type="EMBL" id="QDT62918.1"/>
    </source>
</evidence>
<dbReference type="Proteomes" id="UP000319976">
    <property type="component" value="Chromosome"/>
</dbReference>
<feature type="domain" description="FecR protein" evidence="2">
    <location>
        <begin position="147"/>
        <end position="233"/>
    </location>
</feature>
<dbReference type="OrthoDB" id="275800at2"/>
<keyword evidence="1" id="KW-1133">Transmembrane helix</keyword>
<dbReference type="PANTHER" id="PTHR30273">
    <property type="entry name" value="PERIPLASMIC SIGNAL SENSOR AND SIGMA FACTOR ACTIVATOR FECR-RELATED"/>
    <property type="match status" value="1"/>
</dbReference>
<sequence>MSSDATVRAEIQQLADDVIQGGADSAAYRRLNDLLGKNLLHLQWYVEYLDLRSAVIERAEQETNDEFVEQFFENARASTNRKQFSWGLISAAGLSSLVAIACVVLCVLWVQSPPRQVGRIALASADAAWDGKDYIPGDVVRQGETITLDTGMATIELTNGVTVDLISPAWITLSSEGKVTLWDGTVTARVPEQATGFTVRTHDAEIVDLGTEFLVDRTAEQQTHVFVRKGRVEARLLDLNGLTTRVLDLVSGQAAKLSVGDQLAEEVDSLLGWSDTMDNVDRMRGGISRLGGVARATDEISADLRVSAMPTEQCFLVIPESKGIVLQDELKFTSRFGTASLPAGTRVDSYLVHYDPSGTAAPGARGSISFGKPIVAVLDSATDLKQSDDVFNTDDRLWSDDQLRGFEPEDELQLSDDRFTVTIRPAVTGNNLLDQCRILVLSE</sequence>
<evidence type="ECO:0000259" key="2">
    <source>
        <dbReference type="Pfam" id="PF04773"/>
    </source>
</evidence>
<evidence type="ECO:0000313" key="4">
    <source>
        <dbReference type="Proteomes" id="UP000319976"/>
    </source>
</evidence>
<keyword evidence="1" id="KW-0472">Membrane</keyword>
<name>A0A517T3G1_9PLAN</name>
<gene>
    <name evidence="3" type="ORF">V22_01160</name>
</gene>
<dbReference type="Gene3D" id="2.60.120.1440">
    <property type="match status" value="1"/>
</dbReference>
<dbReference type="EMBL" id="CP036316">
    <property type="protein sequence ID" value="QDT62918.1"/>
    <property type="molecule type" value="Genomic_DNA"/>
</dbReference>
<organism evidence="3 4">
    <name type="scientific">Calycomorphotria hydatis</name>
    <dbReference type="NCBI Taxonomy" id="2528027"/>
    <lineage>
        <taxon>Bacteria</taxon>
        <taxon>Pseudomonadati</taxon>
        <taxon>Planctomycetota</taxon>
        <taxon>Planctomycetia</taxon>
        <taxon>Planctomycetales</taxon>
        <taxon>Planctomycetaceae</taxon>
        <taxon>Calycomorphotria</taxon>
    </lineage>
</organism>